<accession>A0ABD1T6S4</accession>
<dbReference type="EMBL" id="JBFOLJ010000009">
    <property type="protein sequence ID" value="KAL2508431.1"/>
    <property type="molecule type" value="Genomic_DNA"/>
</dbReference>
<organism evidence="1 2">
    <name type="scientific">Forsythia ovata</name>
    <dbReference type="NCBI Taxonomy" id="205694"/>
    <lineage>
        <taxon>Eukaryota</taxon>
        <taxon>Viridiplantae</taxon>
        <taxon>Streptophyta</taxon>
        <taxon>Embryophyta</taxon>
        <taxon>Tracheophyta</taxon>
        <taxon>Spermatophyta</taxon>
        <taxon>Magnoliopsida</taxon>
        <taxon>eudicotyledons</taxon>
        <taxon>Gunneridae</taxon>
        <taxon>Pentapetalae</taxon>
        <taxon>asterids</taxon>
        <taxon>lamiids</taxon>
        <taxon>Lamiales</taxon>
        <taxon>Oleaceae</taxon>
        <taxon>Forsythieae</taxon>
        <taxon>Forsythia</taxon>
    </lineage>
</organism>
<comment type="caution">
    <text evidence="1">The sequence shown here is derived from an EMBL/GenBank/DDBJ whole genome shotgun (WGS) entry which is preliminary data.</text>
</comment>
<name>A0ABD1T6S4_9LAMI</name>
<keyword evidence="2" id="KW-1185">Reference proteome</keyword>
<dbReference type="Proteomes" id="UP001604277">
    <property type="component" value="Unassembled WGS sequence"/>
</dbReference>
<evidence type="ECO:0008006" key="3">
    <source>
        <dbReference type="Google" id="ProtNLM"/>
    </source>
</evidence>
<evidence type="ECO:0000313" key="2">
    <source>
        <dbReference type="Proteomes" id="UP001604277"/>
    </source>
</evidence>
<sequence>MTKESRIGNGIDSHVVDVLEIIAYISYKELYGKVHDLCNVDSSLHELEMRFILPSDAMFVEPIQITLNKHVHWYVGLTKQGQPRPIYVTRVNKGLALVNDKTNAIEPGELECEIETETLSFNNVQSQVNDYWQDLEILLENNVRLQANDDNELDKNVDDYQDGMDINTND</sequence>
<reference evidence="2" key="1">
    <citation type="submission" date="2024-07" db="EMBL/GenBank/DDBJ databases">
        <title>Two chromosome-level genome assemblies of Korean endemic species Abeliophyllum distichum and Forsythia ovata (Oleaceae).</title>
        <authorList>
            <person name="Jang H."/>
        </authorList>
    </citation>
    <scope>NUCLEOTIDE SEQUENCE [LARGE SCALE GENOMIC DNA]</scope>
</reference>
<gene>
    <name evidence="1" type="ORF">Fot_32078</name>
</gene>
<dbReference type="AlphaFoldDB" id="A0ABD1T6S4"/>
<evidence type="ECO:0000313" key="1">
    <source>
        <dbReference type="EMBL" id="KAL2508431.1"/>
    </source>
</evidence>
<protein>
    <recommendedName>
        <fullName evidence="3">RNA polymerase alpha subunit</fullName>
    </recommendedName>
</protein>
<proteinExistence type="predicted"/>